<keyword evidence="5" id="KW-1185">Reference proteome</keyword>
<evidence type="ECO:0000256" key="1">
    <source>
        <dbReference type="ARBA" id="ARBA00022801"/>
    </source>
</evidence>
<keyword evidence="2" id="KW-1133">Transmembrane helix</keyword>
<dbReference type="GO" id="GO:0004061">
    <property type="term" value="F:arylformamidase activity"/>
    <property type="evidence" value="ECO:0007669"/>
    <property type="project" value="TreeGrafter"/>
</dbReference>
<dbReference type="Pfam" id="PF20434">
    <property type="entry name" value="BD-FAE"/>
    <property type="match status" value="1"/>
</dbReference>
<dbReference type="Gene3D" id="3.40.50.1820">
    <property type="entry name" value="alpha/beta hydrolase"/>
    <property type="match status" value="1"/>
</dbReference>
<sequence length="513" mass="57982">MSSSPMICHQEAAPPPINPSGHPRLRTFLLCLLLPTLLLCSLLSPVSLLFSLLPFTVVVALPICLSSTILHVYYISPLQLLLIALAWFPYLLFAQDDLPSNTTLLLPISPMRILRIRRWLTADCNLVTKHVIMALRSNWLQLILDYSYRKMMVVGRNRRRHSQPTLVVPEIIYAYADQSRRSNKRLDVYLPPSFSSESHEQSAAAPVILFCHPGGWRWFNKALFLQLGLRLRRLGFCVVIPDFVYSISRGKMRRISPRHPICVELGVSIHRVKKISVSITPNPRPNLIFSFSHRQYGGDPDRIFLAGHGSGAHLALLTVLKNSIVRSAEEYDASDPVHDHDLPHIEGMILLSGIYDPVDQLRAEARHGCHEFLALRRALGPSHATTLAHSPNHLLHHYQFSLRPRHLPEKFLIIHGGQDRNVGILQSHVLSTLLDNINRQGGTGWEEDHSLSSQEDHEGTSKGHVHVRFVPLKHLDHLGTLFSLLFHDPNSNRHHPNSPYPQLIIDEILGLVA</sequence>
<reference evidence="4 5" key="1">
    <citation type="submission" date="2015-08" db="EMBL/GenBank/DDBJ databases">
        <title>Next Generation Sequencing and Analysis of the Genome of Puccinia sorghi L Schw, the Causal Agent of Maize Common Rust.</title>
        <authorList>
            <person name="Rochi L."/>
            <person name="Burguener G."/>
            <person name="Darino M."/>
            <person name="Turjanski A."/>
            <person name="Kreff E."/>
            <person name="Dieguez M.J."/>
            <person name="Sacco F."/>
        </authorList>
    </citation>
    <scope>NUCLEOTIDE SEQUENCE [LARGE SCALE GENOMIC DNA]</scope>
    <source>
        <strain evidence="4 5">RO10H11247</strain>
    </source>
</reference>
<accession>A0A0L6V0X4</accession>
<dbReference type="SUPFAM" id="SSF53474">
    <property type="entry name" value="alpha/beta-Hydrolases"/>
    <property type="match status" value="1"/>
</dbReference>
<protein>
    <recommendedName>
        <fullName evidence="3">BD-FAE-like domain-containing protein</fullName>
    </recommendedName>
</protein>
<dbReference type="VEuPathDB" id="FungiDB:VP01_2961g4"/>
<comment type="caution">
    <text evidence="4">The sequence shown here is derived from an EMBL/GenBank/DDBJ whole genome shotgun (WGS) entry which is preliminary data.</text>
</comment>
<dbReference type="STRING" id="27349.A0A0L6V0X4"/>
<gene>
    <name evidence="4" type="ORF">VP01_2961g4</name>
</gene>
<dbReference type="InterPro" id="IPR050300">
    <property type="entry name" value="GDXG_lipolytic_enzyme"/>
</dbReference>
<dbReference type="Proteomes" id="UP000037035">
    <property type="component" value="Unassembled WGS sequence"/>
</dbReference>
<dbReference type="EMBL" id="LAVV01007903">
    <property type="protein sequence ID" value="KNZ54384.1"/>
    <property type="molecule type" value="Genomic_DNA"/>
</dbReference>
<dbReference type="AlphaFoldDB" id="A0A0L6V0X4"/>
<feature type="transmembrane region" description="Helical" evidence="2">
    <location>
        <begin position="72"/>
        <end position="93"/>
    </location>
</feature>
<keyword evidence="2" id="KW-0812">Transmembrane</keyword>
<proteinExistence type="predicted"/>
<dbReference type="InterPro" id="IPR029058">
    <property type="entry name" value="AB_hydrolase_fold"/>
</dbReference>
<dbReference type="OrthoDB" id="6495301at2759"/>
<feature type="transmembrane region" description="Helical" evidence="2">
    <location>
        <begin position="27"/>
        <end position="60"/>
    </location>
</feature>
<keyword evidence="2" id="KW-0472">Membrane</keyword>
<dbReference type="InterPro" id="IPR049492">
    <property type="entry name" value="BD-FAE-like_dom"/>
</dbReference>
<evidence type="ECO:0000256" key="2">
    <source>
        <dbReference type="SAM" id="Phobius"/>
    </source>
</evidence>
<dbReference type="PANTHER" id="PTHR48081:SF33">
    <property type="entry name" value="KYNURENINE FORMAMIDASE"/>
    <property type="match status" value="1"/>
</dbReference>
<evidence type="ECO:0000313" key="5">
    <source>
        <dbReference type="Proteomes" id="UP000037035"/>
    </source>
</evidence>
<evidence type="ECO:0000259" key="3">
    <source>
        <dbReference type="Pfam" id="PF20434"/>
    </source>
</evidence>
<organism evidence="4 5">
    <name type="scientific">Puccinia sorghi</name>
    <dbReference type="NCBI Taxonomy" id="27349"/>
    <lineage>
        <taxon>Eukaryota</taxon>
        <taxon>Fungi</taxon>
        <taxon>Dikarya</taxon>
        <taxon>Basidiomycota</taxon>
        <taxon>Pucciniomycotina</taxon>
        <taxon>Pucciniomycetes</taxon>
        <taxon>Pucciniales</taxon>
        <taxon>Pucciniaceae</taxon>
        <taxon>Puccinia</taxon>
    </lineage>
</organism>
<name>A0A0L6V0X4_9BASI</name>
<keyword evidence="1" id="KW-0378">Hydrolase</keyword>
<feature type="domain" description="BD-FAE-like" evidence="3">
    <location>
        <begin position="294"/>
        <end position="433"/>
    </location>
</feature>
<evidence type="ECO:0000313" key="4">
    <source>
        <dbReference type="EMBL" id="KNZ54384.1"/>
    </source>
</evidence>
<dbReference type="PANTHER" id="PTHR48081">
    <property type="entry name" value="AB HYDROLASE SUPERFAMILY PROTEIN C4A8.06C"/>
    <property type="match status" value="1"/>
</dbReference>